<dbReference type="Pfam" id="PF09709">
    <property type="entry name" value="Cas_Csd1"/>
    <property type="match status" value="1"/>
</dbReference>
<accession>A0A0E2B0Z1</accession>
<dbReference type="Proteomes" id="UP000006253">
    <property type="component" value="Unassembled WGS sequence"/>
</dbReference>
<organism evidence="1 2">
    <name type="scientific">Leptospira kirschneri str. H1</name>
    <dbReference type="NCBI Taxonomy" id="1049966"/>
    <lineage>
        <taxon>Bacteria</taxon>
        <taxon>Pseudomonadati</taxon>
        <taxon>Spirochaetota</taxon>
        <taxon>Spirochaetia</taxon>
        <taxon>Leptospirales</taxon>
        <taxon>Leptospiraceae</taxon>
        <taxon>Leptospira</taxon>
    </lineage>
</organism>
<protein>
    <submittedName>
        <fullName evidence="1">CRISPR-associated protein Cas8c/Csd1, subtype I-C/DVULG</fullName>
    </submittedName>
</protein>
<dbReference type="CDD" id="cd09642">
    <property type="entry name" value="Cas8c_I-C"/>
    <property type="match status" value="1"/>
</dbReference>
<sequence length="574" mass="65446">MILQELVNYYERKLEEGEIAREGFERKEIPYLIEIDEEGNFIRFISTWQDEKKKRASSYTIPKAVIRSSGINANLLWDNFEYIFGLEKKEKQKDFIRKIQDLESKSEKPSSLTSILNFFSKLEMSELKKDPLWAEIEEDKHYLTFKLQGQNEIICSDKKIVQTISKNVSEDEVEKGICLVTGKMDSIERLHSKIGLTGANTSGANLVSFNLDAFESYGKKQGSNAPTGKYANFAYGTSISSLTSKDSRQKMLIGNTTMMFWSESKNELEDEFLFLLKPSDEDPKKDSKREQEARSNQTIKEHFVSPFTGKLQYLLNDGTKFFILGLAPNAARISIRFWYPSTVGEISKNINQHFTDLKLEIPNIESGFISLNRILSSTAIQGKMENVNPSLSGKLVTSIISGSEYPRTLLSSILTRLKADKEISFVRVSVLKAILNRKGRFEKFKNYKELTTSMDEENINVAYRLGRLFAVMERLQERANPGINATIRDRYFSSASSRPATVFPVLFNLSMHHASKSGSVWFEKLKGEILSPLSGKIPNTFSLEDQGLFAVGYYHQRNALFKKKEEELPQGESE</sequence>
<dbReference type="RefSeq" id="WP_004766451.1">
    <property type="nucleotide sequence ID" value="NZ_AHMY02000055.1"/>
</dbReference>
<reference evidence="1 2" key="1">
    <citation type="submission" date="2012-10" db="EMBL/GenBank/DDBJ databases">
        <authorList>
            <person name="Harkins D.M."/>
            <person name="Durkin A.S."/>
            <person name="Brinkac L.M."/>
            <person name="Selengut J.D."/>
            <person name="Sanka R."/>
            <person name="DePew J."/>
            <person name="Purushe J."/>
            <person name="Peacock S.J."/>
            <person name="Thaipadungpanit J."/>
            <person name="Wuthiekanun V.W."/>
            <person name="Day N.P."/>
            <person name="Vinetz J.M."/>
            <person name="Sutton G.G."/>
            <person name="Nelson W.C."/>
            <person name="Fouts D.E."/>
        </authorList>
    </citation>
    <scope>NUCLEOTIDE SEQUENCE [LARGE SCALE GENOMIC DNA]</scope>
    <source>
        <strain evidence="1 2">H1</strain>
    </source>
</reference>
<dbReference type="InterPro" id="IPR010144">
    <property type="entry name" value="CRISPR-assoc_prot_Csd1-typ"/>
</dbReference>
<dbReference type="AlphaFoldDB" id="A0A0E2B0Z1"/>
<name>A0A0E2B0Z1_9LEPT</name>
<evidence type="ECO:0000313" key="2">
    <source>
        <dbReference type="Proteomes" id="UP000006253"/>
    </source>
</evidence>
<proteinExistence type="predicted"/>
<dbReference type="EMBL" id="AHMY02000055">
    <property type="protein sequence ID" value="EKO14428.1"/>
    <property type="molecule type" value="Genomic_DNA"/>
</dbReference>
<evidence type="ECO:0000313" key="1">
    <source>
        <dbReference type="EMBL" id="EKO14428.1"/>
    </source>
</evidence>
<comment type="caution">
    <text evidence="1">The sequence shown here is derived from an EMBL/GenBank/DDBJ whole genome shotgun (WGS) entry which is preliminary data.</text>
</comment>
<gene>
    <name evidence="1" type="primary">cas8c</name>
    <name evidence="1" type="ORF">LEP1GSC081_2858</name>
</gene>
<dbReference type="NCBIfam" id="TIGR01863">
    <property type="entry name" value="cas_Csd1"/>
    <property type="match status" value="1"/>
</dbReference>